<feature type="region of interest" description="Disordered" evidence="1">
    <location>
        <begin position="1"/>
        <end position="51"/>
    </location>
</feature>
<gene>
    <name evidence="3" type="ORF">LMJ30_20550</name>
</gene>
<dbReference type="EMBL" id="JAJHPV010000021">
    <property type="protein sequence ID" value="MCC6073327.1"/>
    <property type="molecule type" value="Genomic_DNA"/>
</dbReference>
<dbReference type="InterPro" id="IPR021834">
    <property type="entry name" value="DUF3426"/>
</dbReference>
<dbReference type="Proteomes" id="UP001198701">
    <property type="component" value="Unassembled WGS sequence"/>
</dbReference>
<evidence type="ECO:0000313" key="4">
    <source>
        <dbReference type="Proteomes" id="UP001198701"/>
    </source>
</evidence>
<keyword evidence="2" id="KW-0812">Transmembrane</keyword>
<proteinExistence type="predicted"/>
<organism evidence="3 4">
    <name type="scientific">Massilia agrisoli</name>
    <dbReference type="NCBI Taxonomy" id="2892444"/>
    <lineage>
        <taxon>Bacteria</taxon>
        <taxon>Pseudomonadati</taxon>
        <taxon>Pseudomonadota</taxon>
        <taxon>Betaproteobacteria</taxon>
        <taxon>Burkholderiales</taxon>
        <taxon>Oxalobacteraceae</taxon>
        <taxon>Telluria group</taxon>
        <taxon>Massilia</taxon>
    </lineage>
</organism>
<evidence type="ECO:0000256" key="1">
    <source>
        <dbReference type="SAM" id="MobiDB-lite"/>
    </source>
</evidence>
<dbReference type="RefSeq" id="WP_229434522.1">
    <property type="nucleotide sequence ID" value="NZ_JAJHPV010000021.1"/>
</dbReference>
<comment type="caution">
    <text evidence="3">The sequence shown here is derived from an EMBL/GenBank/DDBJ whole genome shotgun (WGS) entry which is preliminary data.</text>
</comment>
<protein>
    <submittedName>
        <fullName evidence="3">DUF3426 domain-containing protein</fullName>
    </submittedName>
</protein>
<dbReference type="Pfam" id="PF11906">
    <property type="entry name" value="DUF3426"/>
    <property type="match status" value="1"/>
</dbReference>
<keyword evidence="2" id="KW-0472">Membrane</keyword>
<keyword evidence="2" id="KW-1133">Transmembrane helix</keyword>
<sequence length="223" mass="24418">MRESSPAAPHDAFEAEAPALPRPAPRKTGRKLRPPAPRPAPVAVPVEPEHDEPEFVRRGRLLEKASRTRRIVMAIGSAILVLALLIQAMTTFRNTLAAQFPPLKPVLTATCAVFGCRVELPAQIDALAIETGELETVSGDTYLMTTSLHNQGRLTQAWPSIELALTDADNKTVLRRVFAPAEYLPKDVAPAKGFAARSEQPVRLYFELSQVKASGYRIAVFYP</sequence>
<feature type="transmembrane region" description="Helical" evidence="2">
    <location>
        <begin position="71"/>
        <end position="89"/>
    </location>
</feature>
<accession>A0ABS8IXG8</accession>
<feature type="compositionally biased region" description="Basic residues" evidence="1">
    <location>
        <begin position="24"/>
        <end position="33"/>
    </location>
</feature>
<keyword evidence="4" id="KW-1185">Reference proteome</keyword>
<name>A0ABS8IXG8_9BURK</name>
<evidence type="ECO:0000313" key="3">
    <source>
        <dbReference type="EMBL" id="MCC6073327.1"/>
    </source>
</evidence>
<reference evidence="3 4" key="1">
    <citation type="submission" date="2021-11" db="EMBL/GenBank/DDBJ databases">
        <authorList>
            <person name="Huq M.A."/>
        </authorList>
    </citation>
    <scope>NUCLEOTIDE SEQUENCE [LARGE SCALE GENOMIC DNA]</scope>
    <source>
        <strain evidence="3 4">MAHUQ-52</strain>
    </source>
</reference>
<evidence type="ECO:0000256" key="2">
    <source>
        <dbReference type="SAM" id="Phobius"/>
    </source>
</evidence>